<keyword evidence="1 4" id="KW-0732">Signal</keyword>
<keyword evidence="2" id="KW-1015">Disulfide bond</keyword>
<dbReference type="SUPFAM" id="SSF101148">
    <property type="entry name" value="Plant invertase/pectin methylesterase inhibitor"/>
    <property type="match status" value="1"/>
</dbReference>
<gene>
    <name evidence="6" type="ORF">LIER_19235</name>
</gene>
<dbReference type="InterPro" id="IPR052421">
    <property type="entry name" value="PCW_Enzyme_Inhibitor"/>
</dbReference>
<evidence type="ECO:0000256" key="4">
    <source>
        <dbReference type="SAM" id="SignalP"/>
    </source>
</evidence>
<dbReference type="EMBL" id="BAABME010004724">
    <property type="protein sequence ID" value="GAA0163344.1"/>
    <property type="molecule type" value="Genomic_DNA"/>
</dbReference>
<protein>
    <recommendedName>
        <fullName evidence="5">Pectinesterase inhibitor domain-containing protein</fullName>
    </recommendedName>
</protein>
<evidence type="ECO:0000313" key="6">
    <source>
        <dbReference type="EMBL" id="GAA0163344.1"/>
    </source>
</evidence>
<feature type="domain" description="Pectinesterase inhibitor" evidence="5">
    <location>
        <begin position="22"/>
        <end position="165"/>
    </location>
</feature>
<keyword evidence="7" id="KW-1185">Reference proteome</keyword>
<comment type="similarity">
    <text evidence="3">Belongs to the PMEI family.</text>
</comment>
<dbReference type="NCBIfam" id="TIGR01614">
    <property type="entry name" value="PME_inhib"/>
    <property type="match status" value="1"/>
</dbReference>
<name>A0AAV3QHZ4_LITER</name>
<evidence type="ECO:0000256" key="2">
    <source>
        <dbReference type="ARBA" id="ARBA00023157"/>
    </source>
</evidence>
<dbReference type="Pfam" id="PF04043">
    <property type="entry name" value="PMEI"/>
    <property type="match status" value="1"/>
</dbReference>
<dbReference type="InterPro" id="IPR035513">
    <property type="entry name" value="Invertase/methylesterase_inhib"/>
</dbReference>
<dbReference type="PANTHER" id="PTHR36710">
    <property type="entry name" value="PECTINESTERASE INHIBITOR-LIKE"/>
    <property type="match status" value="1"/>
</dbReference>
<dbReference type="PANTHER" id="PTHR36710:SF18">
    <property type="entry name" value="PECTINESTERASE INHIBITOR 5-RELATED"/>
    <property type="match status" value="1"/>
</dbReference>
<evidence type="ECO:0000259" key="5">
    <source>
        <dbReference type="SMART" id="SM00856"/>
    </source>
</evidence>
<dbReference type="Gene3D" id="1.20.140.40">
    <property type="entry name" value="Invertase/pectin methylesterase inhibitor family protein"/>
    <property type="match status" value="1"/>
</dbReference>
<evidence type="ECO:0000256" key="1">
    <source>
        <dbReference type="ARBA" id="ARBA00022729"/>
    </source>
</evidence>
<proteinExistence type="inferred from homology"/>
<evidence type="ECO:0000313" key="7">
    <source>
        <dbReference type="Proteomes" id="UP001454036"/>
    </source>
</evidence>
<accession>A0AAV3QHZ4</accession>
<dbReference type="AlphaFoldDB" id="A0AAV3QHZ4"/>
<feature type="chain" id="PRO_5043349016" description="Pectinesterase inhibitor domain-containing protein" evidence="4">
    <location>
        <begin position="25"/>
        <end position="171"/>
    </location>
</feature>
<feature type="signal peptide" evidence="4">
    <location>
        <begin position="1"/>
        <end position="24"/>
    </location>
</feature>
<comment type="caution">
    <text evidence="6">The sequence shown here is derived from an EMBL/GenBank/DDBJ whole genome shotgun (WGS) entry which is preliminary data.</text>
</comment>
<sequence length="171" mass="18867">MFVSIKTLVIFALIQTFLLSLIHADLIDTVCEKSDGDVKCQLALRAPRNPNPDLTFLGHIAIDAVRNYTSNTIAFFNKLKDEQKDNATINALFDCIGYYGAAFANIDNCKSSLIDKKYANMVKDATIIKGRAGNCKTRCEGLDVTNYIYDSNDEEAILASILQVIGTMLSI</sequence>
<dbReference type="SMART" id="SM00856">
    <property type="entry name" value="PMEI"/>
    <property type="match status" value="1"/>
</dbReference>
<dbReference type="Proteomes" id="UP001454036">
    <property type="component" value="Unassembled WGS sequence"/>
</dbReference>
<dbReference type="InterPro" id="IPR006501">
    <property type="entry name" value="Pectinesterase_inhib_dom"/>
</dbReference>
<reference evidence="6 7" key="1">
    <citation type="submission" date="2024-01" db="EMBL/GenBank/DDBJ databases">
        <title>The complete chloroplast genome sequence of Lithospermum erythrorhizon: insights into the phylogenetic relationship among Boraginaceae species and the maternal lineages of purple gromwells.</title>
        <authorList>
            <person name="Okada T."/>
            <person name="Watanabe K."/>
        </authorList>
    </citation>
    <scope>NUCLEOTIDE SEQUENCE [LARGE SCALE GENOMIC DNA]</scope>
</reference>
<evidence type="ECO:0000256" key="3">
    <source>
        <dbReference type="ARBA" id="ARBA00038471"/>
    </source>
</evidence>
<organism evidence="6 7">
    <name type="scientific">Lithospermum erythrorhizon</name>
    <name type="common">Purple gromwell</name>
    <name type="synonym">Lithospermum officinale var. erythrorhizon</name>
    <dbReference type="NCBI Taxonomy" id="34254"/>
    <lineage>
        <taxon>Eukaryota</taxon>
        <taxon>Viridiplantae</taxon>
        <taxon>Streptophyta</taxon>
        <taxon>Embryophyta</taxon>
        <taxon>Tracheophyta</taxon>
        <taxon>Spermatophyta</taxon>
        <taxon>Magnoliopsida</taxon>
        <taxon>eudicotyledons</taxon>
        <taxon>Gunneridae</taxon>
        <taxon>Pentapetalae</taxon>
        <taxon>asterids</taxon>
        <taxon>lamiids</taxon>
        <taxon>Boraginales</taxon>
        <taxon>Boraginaceae</taxon>
        <taxon>Boraginoideae</taxon>
        <taxon>Lithospermeae</taxon>
        <taxon>Lithospermum</taxon>
    </lineage>
</organism>
<dbReference type="GO" id="GO:0004857">
    <property type="term" value="F:enzyme inhibitor activity"/>
    <property type="evidence" value="ECO:0007669"/>
    <property type="project" value="InterPro"/>
</dbReference>